<proteinExistence type="predicted"/>
<sequence>MASDSDYMSFLNKANSQREAGNNQPHTESSAPSQYIRTKTVEPDAAVPSALKEVDAFYISETDEPFEPVVLKWEGAAQGTWPSSDQFASLIASTPSSNLSQAIERLSPSSFDPRGQYASVIKAVQAAAASDPTNADVNIYRVEIGHNRVEYWIVALDAAAGMIVGLKAKAIES</sequence>
<dbReference type="PANTHER" id="PTHR42093:SF1">
    <property type="match status" value="1"/>
</dbReference>
<dbReference type="EMBL" id="CVMT01000005">
    <property type="protein sequence ID" value="CRG89134.1"/>
    <property type="molecule type" value="Genomic_DNA"/>
</dbReference>
<dbReference type="AlphaFoldDB" id="A0A0U1M0R3"/>
<gene>
    <name evidence="2" type="ORF">PISL3812_06170</name>
</gene>
<accession>A0A0U1M0R3</accession>
<dbReference type="Proteomes" id="UP000054383">
    <property type="component" value="Unassembled WGS sequence"/>
</dbReference>
<evidence type="ECO:0000313" key="3">
    <source>
        <dbReference type="Proteomes" id="UP000054383"/>
    </source>
</evidence>
<keyword evidence="3" id="KW-1185">Reference proteome</keyword>
<evidence type="ECO:0000256" key="1">
    <source>
        <dbReference type="SAM" id="MobiDB-lite"/>
    </source>
</evidence>
<organism evidence="2 3">
    <name type="scientific">Talaromyces islandicus</name>
    <name type="common">Penicillium islandicum</name>
    <dbReference type="NCBI Taxonomy" id="28573"/>
    <lineage>
        <taxon>Eukaryota</taxon>
        <taxon>Fungi</taxon>
        <taxon>Dikarya</taxon>
        <taxon>Ascomycota</taxon>
        <taxon>Pezizomycotina</taxon>
        <taxon>Eurotiomycetes</taxon>
        <taxon>Eurotiomycetidae</taxon>
        <taxon>Eurotiales</taxon>
        <taxon>Trichocomaceae</taxon>
        <taxon>Talaromyces</taxon>
        <taxon>Talaromyces sect. Islandici</taxon>
    </lineage>
</organism>
<name>A0A0U1M0R3_TALIS</name>
<protein>
    <submittedName>
        <fullName evidence="2">Uncharacterized protein</fullName>
    </submittedName>
</protein>
<feature type="compositionally biased region" description="Polar residues" evidence="1">
    <location>
        <begin position="12"/>
        <end position="37"/>
    </location>
</feature>
<dbReference type="Pfam" id="PF23151">
    <property type="entry name" value="NuiA_2"/>
    <property type="match status" value="1"/>
</dbReference>
<reference evidence="2 3" key="1">
    <citation type="submission" date="2015-04" db="EMBL/GenBank/DDBJ databases">
        <authorList>
            <person name="Syromyatnikov M.Y."/>
            <person name="Popov V.N."/>
        </authorList>
    </citation>
    <scope>NUCLEOTIDE SEQUENCE [LARGE SCALE GENOMIC DNA]</scope>
    <source>
        <strain evidence="2">WF-38-12</strain>
    </source>
</reference>
<feature type="region of interest" description="Disordered" evidence="1">
    <location>
        <begin position="1"/>
        <end position="42"/>
    </location>
</feature>
<evidence type="ECO:0000313" key="2">
    <source>
        <dbReference type="EMBL" id="CRG89134.1"/>
    </source>
</evidence>
<dbReference type="PANTHER" id="PTHR42093">
    <property type="match status" value="1"/>
</dbReference>
<dbReference type="OrthoDB" id="5366485at2759"/>
<dbReference type="InterPro" id="IPR056539">
    <property type="entry name" value="NuiA-like"/>
</dbReference>
<dbReference type="OMA" id="DVKVYRV"/>